<comment type="caution">
    <text evidence="8">Lacks conserved residue(s) required for the propagation of feature annotation.</text>
</comment>
<dbReference type="NCBIfam" id="TIGR00383">
    <property type="entry name" value="corA"/>
    <property type="match status" value="1"/>
</dbReference>
<dbReference type="CDD" id="cd12828">
    <property type="entry name" value="TmCorA-like_1"/>
    <property type="match status" value="1"/>
</dbReference>
<reference evidence="9" key="1">
    <citation type="journal article" date="2011" name="PLoS ONE">
        <title>Genome of a low-salinity ammonia-oxidizing archaeon determined by single-cell and metagenomic analysis.</title>
        <authorList>
            <person name="Blainey P.C."/>
            <person name="Mosier A.C."/>
            <person name="Potanina A."/>
            <person name="Francis C.A."/>
            <person name="Quake S.R."/>
        </authorList>
    </citation>
    <scope>NUCLEOTIDE SEQUENCE [LARGE SCALE GENOMIC DNA]</scope>
    <source>
        <strain evidence="9">SFB1</strain>
    </source>
</reference>
<feature type="transmembrane region" description="Helical" evidence="8">
    <location>
        <begin position="12"/>
        <end position="35"/>
    </location>
</feature>
<evidence type="ECO:0000313" key="9">
    <source>
        <dbReference type="EMBL" id="EGG43036.1"/>
    </source>
</evidence>
<feature type="transmembrane region" description="Helical" evidence="8">
    <location>
        <begin position="98"/>
        <end position="125"/>
    </location>
</feature>
<keyword evidence="6 8" id="KW-1133">Transmembrane helix</keyword>
<comment type="similarity">
    <text evidence="2 8">Belongs to the CorA metal ion transporter (MIT) (TC 1.A.35) family.</text>
</comment>
<keyword evidence="8" id="KW-0460">Magnesium</keyword>
<dbReference type="SUPFAM" id="SSF143865">
    <property type="entry name" value="CorA soluble domain-like"/>
    <property type="match status" value="1"/>
</dbReference>
<dbReference type="Gene3D" id="3.30.460.20">
    <property type="entry name" value="CorA soluble domain-like"/>
    <property type="match status" value="1"/>
</dbReference>
<dbReference type="Gene3D" id="1.20.58.340">
    <property type="entry name" value="Magnesium transport protein CorA, transmembrane region"/>
    <property type="match status" value="2"/>
</dbReference>
<dbReference type="GO" id="GO:0015095">
    <property type="term" value="F:magnesium ion transmembrane transporter activity"/>
    <property type="evidence" value="ECO:0007669"/>
    <property type="project" value="UniProtKB-UniRule"/>
</dbReference>
<dbReference type="InterPro" id="IPR045863">
    <property type="entry name" value="CorA_TM1_TM2"/>
</dbReference>
<feature type="transmembrane region" description="Helical" evidence="8">
    <location>
        <begin position="489"/>
        <end position="508"/>
    </location>
</feature>
<dbReference type="PATRIC" id="fig|886738.10.peg.97"/>
<keyword evidence="3 8" id="KW-0813">Transport</keyword>
<keyword evidence="8" id="KW-0406">Ion transport</keyword>
<gene>
    <name evidence="8" type="primary">corA</name>
    <name evidence="9" type="ORF">Nlim_0086</name>
</gene>
<dbReference type="EMBL" id="AEGP01000014">
    <property type="protein sequence ID" value="EGG43036.1"/>
    <property type="molecule type" value="Genomic_DNA"/>
</dbReference>
<proteinExistence type="inferred from homology"/>
<evidence type="ECO:0000256" key="8">
    <source>
        <dbReference type="RuleBase" id="RU362010"/>
    </source>
</evidence>
<comment type="subcellular location">
    <subcellularLocation>
        <location evidence="1">Cell membrane</location>
        <topology evidence="1">Multi-pass membrane protein</topology>
    </subcellularLocation>
    <subcellularLocation>
        <location evidence="8">Membrane</location>
        <topology evidence="8">Multi-pass membrane protein</topology>
    </subcellularLocation>
</comment>
<feature type="transmembrane region" description="Helical" evidence="8">
    <location>
        <begin position="520"/>
        <end position="540"/>
    </location>
</feature>
<dbReference type="SUPFAM" id="SSF144083">
    <property type="entry name" value="Magnesium transport protein CorA, transmembrane region"/>
    <property type="match status" value="1"/>
</dbReference>
<dbReference type="InterPro" id="IPR045861">
    <property type="entry name" value="CorA_cytoplasmic_dom"/>
</dbReference>
<dbReference type="InterPro" id="IPR002523">
    <property type="entry name" value="MgTranspt_CorA/ZnTranspt_ZntB"/>
</dbReference>
<dbReference type="FunFam" id="1.20.58.340:FF:000012">
    <property type="entry name" value="Magnesium transport protein CorA"/>
    <property type="match status" value="1"/>
</dbReference>
<dbReference type="GO" id="GO:0000287">
    <property type="term" value="F:magnesium ion binding"/>
    <property type="evidence" value="ECO:0007669"/>
    <property type="project" value="TreeGrafter"/>
</dbReference>
<evidence type="ECO:0000256" key="1">
    <source>
        <dbReference type="ARBA" id="ARBA00004651"/>
    </source>
</evidence>
<evidence type="ECO:0000256" key="2">
    <source>
        <dbReference type="ARBA" id="ARBA00009765"/>
    </source>
</evidence>
<name>F3KHZ5_9ARCH</name>
<feature type="transmembrane region" description="Helical" evidence="8">
    <location>
        <begin position="145"/>
        <end position="166"/>
    </location>
</feature>
<keyword evidence="4 8" id="KW-1003">Cell membrane</keyword>
<dbReference type="PANTHER" id="PTHR46494:SF1">
    <property type="entry name" value="CORA FAMILY METAL ION TRANSPORTER (EUROFUNG)"/>
    <property type="match status" value="1"/>
</dbReference>
<evidence type="ECO:0000256" key="7">
    <source>
        <dbReference type="ARBA" id="ARBA00023136"/>
    </source>
</evidence>
<dbReference type="Proteomes" id="UP000004348">
    <property type="component" value="Chromosome"/>
</dbReference>
<evidence type="ECO:0000256" key="3">
    <source>
        <dbReference type="ARBA" id="ARBA00022448"/>
    </source>
</evidence>
<protein>
    <recommendedName>
        <fullName evidence="8">Magnesium transport protein CorA</fullName>
    </recommendedName>
</protein>
<organism evidence="9">
    <name type="scientific">Candidatus Nitrosarchaeum limnium SFB1</name>
    <dbReference type="NCBI Taxonomy" id="886738"/>
    <lineage>
        <taxon>Archaea</taxon>
        <taxon>Nitrososphaerota</taxon>
        <taxon>Nitrososphaeria</taxon>
        <taxon>Nitrosopumilales</taxon>
        <taxon>Nitrosopumilaceae</taxon>
        <taxon>Nitrosarchaeum</taxon>
    </lineage>
</organism>
<keyword evidence="5 8" id="KW-0812">Transmembrane</keyword>
<dbReference type="GO" id="GO:0015087">
    <property type="term" value="F:cobalt ion transmembrane transporter activity"/>
    <property type="evidence" value="ECO:0007669"/>
    <property type="project" value="UniProtKB-UniRule"/>
</dbReference>
<dbReference type="InterPro" id="IPR004488">
    <property type="entry name" value="Mg/Co-transport_prot_CorA"/>
</dbReference>
<evidence type="ECO:0000256" key="6">
    <source>
        <dbReference type="ARBA" id="ARBA00022989"/>
    </source>
</evidence>
<comment type="caution">
    <text evidence="9">The sequence shown here is derived from an EMBL/GenBank/DDBJ whole genome shotgun (WGS) entry which is preliminary data.</text>
</comment>
<sequence>MNNTLGVIINRLSIGFLFAILYQVVVATATYVLSIPLTGNISDLFLGIKKADSEGILLISWWVISTVIITIISLIIVKHKQYFSIYKNEKHIEIPPKISLITIIVVGSVISFMFFLMDSVIGLFATNTASDVQAIYESALTGNFVPLYLSILFSILTGFIIVGVSAKTSSVSKITKDFRVDNIHHLSRLLSKKNSKRATMTDTIGLRPGALVHIGEKKVENVRIDLIEYDEKNITEIKDASIENCLESKNKLNVSWINIIGVHDPHTIEKFGNAFGVHPLHQANIMNTELRPSIEFYEDYIFLMLKMPHFNEQTGKIELEQISFFISEHHLLTFQEIEADFFDQIRKRLRENVGRIRKSETDYLGYVLLDAIIDSYFLVLEKISDISENLEDELMVNPTPKTLHTLQFLKRQMILLRKSIWPAREVLDNLQRNQTPLIHDETKTYLRDVYNHVIQVIDTTEGLRDVVGSLLDTYLSSLSNKMNEVMKTLTVIASIFIPITFIAGVYGTNFDYIPELSWSGSYFVMIGVMATIVIIMLGWFKKRKWIFT</sequence>
<dbReference type="GO" id="GO:0050897">
    <property type="term" value="F:cobalt ion binding"/>
    <property type="evidence" value="ECO:0007669"/>
    <property type="project" value="TreeGrafter"/>
</dbReference>
<keyword evidence="7 8" id="KW-0472">Membrane</keyword>
<accession>F3KHZ5</accession>
<dbReference type="Pfam" id="PF01544">
    <property type="entry name" value="CorA"/>
    <property type="match status" value="1"/>
</dbReference>
<feature type="transmembrane region" description="Helical" evidence="8">
    <location>
        <begin position="55"/>
        <end position="77"/>
    </location>
</feature>
<dbReference type="AlphaFoldDB" id="F3KHZ5"/>
<dbReference type="GO" id="GO:0005886">
    <property type="term" value="C:plasma membrane"/>
    <property type="evidence" value="ECO:0007669"/>
    <property type="project" value="UniProtKB-SubCell"/>
</dbReference>
<evidence type="ECO:0000256" key="5">
    <source>
        <dbReference type="ARBA" id="ARBA00022692"/>
    </source>
</evidence>
<evidence type="ECO:0000256" key="4">
    <source>
        <dbReference type="ARBA" id="ARBA00022475"/>
    </source>
</evidence>
<comment type="function">
    <text evidence="8">Mediates influx of magnesium ions.</text>
</comment>
<dbReference type="HOGENOM" id="CLU_036780_0_0_2"/>
<dbReference type="PANTHER" id="PTHR46494">
    <property type="entry name" value="CORA FAMILY METAL ION TRANSPORTER (EUROFUNG)"/>
    <property type="match status" value="1"/>
</dbReference>